<dbReference type="Pfam" id="PF20150">
    <property type="entry name" value="2EXR"/>
    <property type="match status" value="1"/>
</dbReference>
<name>A0A194XPG1_MOLSC</name>
<dbReference type="RefSeq" id="XP_018076314.1">
    <property type="nucleotide sequence ID" value="XM_018212821.1"/>
</dbReference>
<feature type="domain" description="2EXR" evidence="1">
    <location>
        <begin position="33"/>
        <end position="113"/>
    </location>
</feature>
<organism evidence="2 3">
    <name type="scientific">Mollisia scopiformis</name>
    <name type="common">Conifer needle endophyte fungus</name>
    <name type="synonym">Phialocephala scopiformis</name>
    <dbReference type="NCBI Taxonomy" id="149040"/>
    <lineage>
        <taxon>Eukaryota</taxon>
        <taxon>Fungi</taxon>
        <taxon>Dikarya</taxon>
        <taxon>Ascomycota</taxon>
        <taxon>Pezizomycotina</taxon>
        <taxon>Leotiomycetes</taxon>
        <taxon>Helotiales</taxon>
        <taxon>Mollisiaceae</taxon>
        <taxon>Mollisia</taxon>
    </lineage>
</organism>
<proteinExistence type="predicted"/>
<keyword evidence="3" id="KW-1185">Reference proteome</keyword>
<dbReference type="Proteomes" id="UP000070700">
    <property type="component" value="Unassembled WGS sequence"/>
</dbReference>
<evidence type="ECO:0000259" key="1">
    <source>
        <dbReference type="Pfam" id="PF20150"/>
    </source>
</evidence>
<sequence>MAVKMLTWPGMTSSRAAVYPTPPPPQTPPSPSFHLFPSLPIELRLKIWAFALNDLQPRILPIQPLSQTPPATPSLLQTNPESRFEAQRRYKKHCAHPAIGERSYYINYSIDTLYINNSLGFRANATMHQAWLKPVRHLAIEFGQFALLTSFWLEEGLWSLLKWYTPELETLFVVVGEKRRRDGKQVSFLEVSGEEAYMEFLGREERRQLVEGGRSFEKVKAEGEWRGLKLKWVREGEEGEKGRGLRVGAWGSVDWKS</sequence>
<dbReference type="KEGG" id="psco:LY89DRAFT_665108"/>
<protein>
    <recommendedName>
        <fullName evidence="1">2EXR domain-containing protein</fullName>
    </recommendedName>
</protein>
<dbReference type="PANTHER" id="PTHR35910:SF6">
    <property type="entry name" value="2EXR DOMAIN-CONTAINING PROTEIN"/>
    <property type="match status" value="1"/>
</dbReference>
<dbReference type="EMBL" id="KQ947407">
    <property type="protein sequence ID" value="KUJ21959.1"/>
    <property type="molecule type" value="Genomic_DNA"/>
</dbReference>
<evidence type="ECO:0000313" key="2">
    <source>
        <dbReference type="EMBL" id="KUJ21959.1"/>
    </source>
</evidence>
<reference evidence="2 3" key="1">
    <citation type="submission" date="2015-10" db="EMBL/GenBank/DDBJ databases">
        <title>Full genome of DAOMC 229536 Phialocephala scopiformis, a fungal endophyte of spruce producing the potent anti-insectan compound rugulosin.</title>
        <authorList>
            <consortium name="DOE Joint Genome Institute"/>
            <person name="Walker A.K."/>
            <person name="Frasz S.L."/>
            <person name="Seifert K.A."/>
            <person name="Miller J.D."/>
            <person name="Mondo S.J."/>
            <person name="Labutti K."/>
            <person name="Lipzen A."/>
            <person name="Dockter R."/>
            <person name="Kennedy M."/>
            <person name="Grigoriev I.V."/>
            <person name="Spatafora J.W."/>
        </authorList>
    </citation>
    <scope>NUCLEOTIDE SEQUENCE [LARGE SCALE GENOMIC DNA]</scope>
    <source>
        <strain evidence="2 3">CBS 120377</strain>
    </source>
</reference>
<dbReference type="GeneID" id="28822547"/>
<dbReference type="AlphaFoldDB" id="A0A194XPG1"/>
<dbReference type="InParanoid" id="A0A194XPG1"/>
<dbReference type="OrthoDB" id="3473305at2759"/>
<gene>
    <name evidence="2" type="ORF">LY89DRAFT_665108</name>
</gene>
<evidence type="ECO:0000313" key="3">
    <source>
        <dbReference type="Proteomes" id="UP000070700"/>
    </source>
</evidence>
<accession>A0A194XPG1</accession>
<dbReference type="PANTHER" id="PTHR35910">
    <property type="entry name" value="2EXR DOMAIN-CONTAINING PROTEIN"/>
    <property type="match status" value="1"/>
</dbReference>
<dbReference type="InterPro" id="IPR045518">
    <property type="entry name" value="2EXR"/>
</dbReference>